<evidence type="ECO:0000259" key="3">
    <source>
        <dbReference type="Pfam" id="PF24883"/>
    </source>
</evidence>
<dbReference type="OrthoDB" id="1577640at2759"/>
<evidence type="ECO:0000313" key="4">
    <source>
        <dbReference type="EMBL" id="KAF2803858.1"/>
    </source>
</evidence>
<organism evidence="4">
    <name type="scientific">Mytilinidion resinicola</name>
    <dbReference type="NCBI Taxonomy" id="574789"/>
    <lineage>
        <taxon>Eukaryota</taxon>
        <taxon>Fungi</taxon>
        <taxon>Dikarya</taxon>
        <taxon>Ascomycota</taxon>
        <taxon>Pezizomycotina</taxon>
        <taxon>Dothideomycetes</taxon>
        <taxon>Pleosporomycetidae</taxon>
        <taxon>Mytilinidiales</taxon>
        <taxon>Mytilinidiaceae</taxon>
        <taxon>Mytilinidion</taxon>
    </lineage>
</organism>
<dbReference type="PANTHER" id="PTHR10039">
    <property type="entry name" value="AMELOGENIN"/>
    <property type="match status" value="1"/>
</dbReference>
<dbReference type="InterPro" id="IPR002110">
    <property type="entry name" value="Ankyrin_rpt"/>
</dbReference>
<evidence type="ECO:0000256" key="2">
    <source>
        <dbReference type="PROSITE-ProRule" id="PRU00023"/>
    </source>
</evidence>
<dbReference type="PROSITE" id="PS50088">
    <property type="entry name" value="ANK_REPEAT"/>
    <property type="match status" value="1"/>
</dbReference>
<dbReference type="SUPFAM" id="SSF52540">
    <property type="entry name" value="P-loop containing nucleoside triphosphate hydrolases"/>
    <property type="match status" value="1"/>
</dbReference>
<evidence type="ECO:0000313" key="6">
    <source>
        <dbReference type="RefSeq" id="XP_033570822.1"/>
    </source>
</evidence>
<evidence type="ECO:0000256" key="1">
    <source>
        <dbReference type="ARBA" id="ARBA00022737"/>
    </source>
</evidence>
<dbReference type="Pfam" id="PF24883">
    <property type="entry name" value="NPHP3_N"/>
    <property type="match status" value="1"/>
</dbReference>
<dbReference type="Proteomes" id="UP000504636">
    <property type="component" value="Unplaced"/>
</dbReference>
<gene>
    <name evidence="4 6" type="ORF">BDZ99DRAFT_546446</name>
</gene>
<name>A0A6A6Y5Q7_9PEZI</name>
<keyword evidence="2" id="KW-0040">ANK repeat</keyword>
<accession>A0A6A6Y5Q7</accession>
<sequence>MAEAIGLVANVIAVIQISETVIKVCKFYIESLHDAPSDLRAMLIEVSTLKTILENLQFLLTCGIGVGLSKVLNTYNLFGVDGPIEGCKKTVEKIEGLFPAPTSGSSKVRSAFAALAWPLKESKARKLLTDLVQYKTTISLAITTDSSQDIKEIKKMTTELHTILTESQRNEIYKWLGVTDPSPLHHRAVKQFEPQTGDWMLRSPEWRDWIDGRNRCLWIHGIPGAGKTVLASHLIENIKGLCENRGSRRCAYAYYYCYFGHNQDEAAPFLRWTLNRLCREAETIPACIYKIFKKGEQPSVVDLLNALESVLDEFDTVYLFTDAIDESMPREDLLKILRDLSTDPRFKKIQLLAMSRQYIDIEGTMQNISVPVSMSNPLLDEDIRLFRWAVCQIDALQRLKPESRIIRNALQNLPRTLDETYERIFTAIPHEDRIFLRLALQWIWFQGWLYDDNISIPLLLQAIEHSMPESDPSDMELCYDQEVLREICGCLIMVTESKKFFDTVSFAHYTVKEFLESPRILTSPANVFAIKEKHTSLELMRTTLLEVTQNPEYDTWDPSDELDEFIHFNTFCNIASLNGLEDHGKELAEDANLVDLMFKLLDTSQPHFQKFADILHNREIADQTGYYGDFPFWDITWNSPPSTSGIAPLISLLTWIDGFEDPKPIGGALEVAKKFMRKVDIKALLESVVDVGFLEKEFKEHFQFQFQGSIVEYFACFGYSETHRAFWFLMEHAADFINPSQALLTLLSSHIECVHHDRNGDSEENCPLARILQLGASTNVPGYKVTPLQIAVNCLDLVGVKILLEAGADVNGIGDGKGVDWNEGTSMSIFNRLHGMRPLEIVQGVDWNESTSMSIFKPLHGSRSLESIQAVKIMSPNVVQYFVSEEEWGEEEWEECKEKKIERILVQYGATSNTPATTTESVRMEEG</sequence>
<proteinExistence type="predicted"/>
<dbReference type="GeneID" id="54467765"/>
<dbReference type="Gene3D" id="3.40.50.300">
    <property type="entry name" value="P-loop containing nucleotide triphosphate hydrolases"/>
    <property type="match status" value="1"/>
</dbReference>
<feature type="repeat" description="ANK" evidence="2">
    <location>
        <begin position="783"/>
        <end position="815"/>
    </location>
</feature>
<dbReference type="AlphaFoldDB" id="A0A6A6Y5Q7"/>
<dbReference type="RefSeq" id="XP_033570822.1">
    <property type="nucleotide sequence ID" value="XM_033726872.1"/>
</dbReference>
<reference evidence="6" key="3">
    <citation type="submission" date="2025-04" db="UniProtKB">
        <authorList>
            <consortium name="RefSeq"/>
        </authorList>
    </citation>
    <scope>IDENTIFICATION</scope>
    <source>
        <strain evidence="6">CBS 304.34</strain>
    </source>
</reference>
<keyword evidence="1" id="KW-0677">Repeat</keyword>
<dbReference type="InterPro" id="IPR056884">
    <property type="entry name" value="NPHP3-like_N"/>
</dbReference>
<feature type="domain" description="Nephrocystin 3-like N-terminal" evidence="3">
    <location>
        <begin position="195"/>
        <end position="356"/>
    </location>
</feature>
<dbReference type="EMBL" id="MU003716">
    <property type="protein sequence ID" value="KAF2803858.1"/>
    <property type="molecule type" value="Genomic_DNA"/>
</dbReference>
<keyword evidence="5" id="KW-1185">Reference proteome</keyword>
<dbReference type="InterPro" id="IPR027417">
    <property type="entry name" value="P-loop_NTPase"/>
</dbReference>
<evidence type="ECO:0000313" key="5">
    <source>
        <dbReference type="Proteomes" id="UP000504636"/>
    </source>
</evidence>
<reference evidence="6" key="2">
    <citation type="submission" date="2020-04" db="EMBL/GenBank/DDBJ databases">
        <authorList>
            <consortium name="NCBI Genome Project"/>
        </authorList>
    </citation>
    <scope>NUCLEOTIDE SEQUENCE</scope>
    <source>
        <strain evidence="6">CBS 304.34</strain>
    </source>
</reference>
<dbReference type="PANTHER" id="PTHR10039:SF16">
    <property type="entry name" value="GPI INOSITOL-DEACYLASE"/>
    <property type="match status" value="1"/>
</dbReference>
<protein>
    <recommendedName>
        <fullName evidence="3">Nephrocystin 3-like N-terminal domain-containing protein</fullName>
    </recommendedName>
</protein>
<reference evidence="4 6" key="1">
    <citation type="journal article" date="2020" name="Stud. Mycol.">
        <title>101 Dothideomycetes genomes: a test case for predicting lifestyles and emergence of pathogens.</title>
        <authorList>
            <person name="Haridas S."/>
            <person name="Albert R."/>
            <person name="Binder M."/>
            <person name="Bloem J."/>
            <person name="Labutti K."/>
            <person name="Salamov A."/>
            <person name="Andreopoulos B."/>
            <person name="Baker S."/>
            <person name="Barry K."/>
            <person name="Bills G."/>
            <person name="Bluhm B."/>
            <person name="Cannon C."/>
            <person name="Castanera R."/>
            <person name="Culley D."/>
            <person name="Daum C."/>
            <person name="Ezra D."/>
            <person name="Gonzalez J."/>
            <person name="Henrissat B."/>
            <person name="Kuo A."/>
            <person name="Liang C."/>
            <person name="Lipzen A."/>
            <person name="Lutzoni F."/>
            <person name="Magnuson J."/>
            <person name="Mondo S."/>
            <person name="Nolan M."/>
            <person name="Ohm R."/>
            <person name="Pangilinan J."/>
            <person name="Park H.-J."/>
            <person name="Ramirez L."/>
            <person name="Alfaro M."/>
            <person name="Sun H."/>
            <person name="Tritt A."/>
            <person name="Yoshinaga Y."/>
            <person name="Zwiers L.-H."/>
            <person name="Turgeon B."/>
            <person name="Goodwin S."/>
            <person name="Spatafora J."/>
            <person name="Crous P."/>
            <person name="Grigoriev I."/>
        </authorList>
    </citation>
    <scope>NUCLEOTIDE SEQUENCE</scope>
    <source>
        <strain evidence="4 6">CBS 304.34</strain>
    </source>
</reference>